<evidence type="ECO:0000256" key="7">
    <source>
        <dbReference type="SAM" id="Phobius"/>
    </source>
</evidence>
<dbReference type="EMBL" id="AUZY01010975">
    <property type="protein sequence ID" value="EQD36491.1"/>
    <property type="molecule type" value="Genomic_DNA"/>
</dbReference>
<dbReference type="PANTHER" id="PTHR30221">
    <property type="entry name" value="SMALL-CONDUCTANCE MECHANOSENSITIVE CHANNEL"/>
    <property type="match status" value="1"/>
</dbReference>
<comment type="subcellular location">
    <subcellularLocation>
        <location evidence="1">Cell membrane</location>
        <topology evidence="1">Multi-pass membrane protein</topology>
    </subcellularLocation>
</comment>
<dbReference type="InterPro" id="IPR049142">
    <property type="entry name" value="MS_channel_1st"/>
</dbReference>
<protein>
    <submittedName>
        <fullName evidence="11">MscS Mechanosensitive ion channel</fullName>
    </submittedName>
</protein>
<dbReference type="Pfam" id="PF00924">
    <property type="entry name" value="MS_channel_2nd"/>
    <property type="match status" value="1"/>
</dbReference>
<dbReference type="GO" id="GO:0005886">
    <property type="term" value="C:plasma membrane"/>
    <property type="evidence" value="ECO:0007669"/>
    <property type="project" value="UniProtKB-SubCell"/>
</dbReference>
<evidence type="ECO:0000256" key="3">
    <source>
        <dbReference type="ARBA" id="ARBA00022475"/>
    </source>
</evidence>
<name>T0YM38_9ZZZZ</name>
<evidence type="ECO:0000313" key="11">
    <source>
        <dbReference type="EMBL" id="EQD36491.1"/>
    </source>
</evidence>
<evidence type="ECO:0000259" key="9">
    <source>
        <dbReference type="Pfam" id="PF21082"/>
    </source>
</evidence>
<evidence type="ECO:0000256" key="6">
    <source>
        <dbReference type="ARBA" id="ARBA00023136"/>
    </source>
</evidence>
<feature type="domain" description="Mechanosensitive ion channel transmembrane helices 2/3" evidence="10">
    <location>
        <begin position="55"/>
        <end position="95"/>
    </location>
</feature>
<comment type="caution">
    <text evidence="11">The sequence shown here is derived from an EMBL/GenBank/DDBJ whole genome shotgun (WGS) entry which is preliminary data.</text>
</comment>
<evidence type="ECO:0000259" key="8">
    <source>
        <dbReference type="Pfam" id="PF00924"/>
    </source>
</evidence>
<sequence length="282" mass="30536">MTSTGWMIHLETGHVIGAAILFVVGVILSSAGARLVERWSREHSDARRARVIRRIFHYSFMALVILAALDVLGVGVGVLLGAAGILSLGIGFASQTSLSNIISGLFLIGERFFSLGDAIQVGTLTGEVLAIDLLSVKLRTYDNLYVRVPNETLIKSEITNLTRLPIRRLDLTIGVGYDSDLAEVRSALLGVARRLTFCLEEPAPLAVFTGFGASSINVQFSIWIRRENYSVAMNGLADAILKTFREMNIDLPYPQQTIHFSAADPLVLKPPSASPDKPASDG</sequence>
<dbReference type="Pfam" id="PF21088">
    <property type="entry name" value="MS_channel_1st"/>
    <property type="match status" value="1"/>
</dbReference>
<evidence type="ECO:0000256" key="5">
    <source>
        <dbReference type="ARBA" id="ARBA00022989"/>
    </source>
</evidence>
<dbReference type="Pfam" id="PF21082">
    <property type="entry name" value="MS_channel_3rd"/>
    <property type="match status" value="1"/>
</dbReference>
<dbReference type="Gene3D" id="2.30.30.60">
    <property type="match status" value="1"/>
</dbReference>
<feature type="domain" description="Mechanosensitive ion channel MscS C-terminal" evidence="9">
    <location>
        <begin position="170"/>
        <end position="250"/>
    </location>
</feature>
<evidence type="ECO:0000256" key="1">
    <source>
        <dbReference type="ARBA" id="ARBA00004651"/>
    </source>
</evidence>
<gene>
    <name evidence="11" type="ORF">B1B_16495</name>
</gene>
<reference evidence="11" key="1">
    <citation type="submission" date="2013-08" db="EMBL/GenBank/DDBJ databases">
        <authorList>
            <person name="Mendez C."/>
            <person name="Richter M."/>
            <person name="Ferrer M."/>
            <person name="Sanchez J."/>
        </authorList>
    </citation>
    <scope>NUCLEOTIDE SEQUENCE</scope>
</reference>
<feature type="domain" description="Mechanosensitive ion channel MscS" evidence="8">
    <location>
        <begin position="97"/>
        <end position="163"/>
    </location>
</feature>
<dbReference type="GO" id="GO:0008381">
    <property type="term" value="F:mechanosensitive monoatomic ion channel activity"/>
    <property type="evidence" value="ECO:0007669"/>
    <property type="project" value="InterPro"/>
</dbReference>
<accession>T0YM38</accession>
<dbReference type="InterPro" id="IPR049278">
    <property type="entry name" value="MS_channel_C"/>
</dbReference>
<dbReference type="SUPFAM" id="SSF50182">
    <property type="entry name" value="Sm-like ribonucleoproteins"/>
    <property type="match status" value="1"/>
</dbReference>
<evidence type="ECO:0000256" key="2">
    <source>
        <dbReference type="ARBA" id="ARBA00008017"/>
    </source>
</evidence>
<dbReference type="InterPro" id="IPR011066">
    <property type="entry name" value="MscS_channel_C_sf"/>
</dbReference>
<dbReference type="Gene3D" id="1.10.287.1260">
    <property type="match status" value="1"/>
</dbReference>
<keyword evidence="6 7" id="KW-0472">Membrane</keyword>
<evidence type="ECO:0000256" key="4">
    <source>
        <dbReference type="ARBA" id="ARBA00022692"/>
    </source>
</evidence>
<dbReference type="SUPFAM" id="SSF82861">
    <property type="entry name" value="Mechanosensitive channel protein MscS (YggB), transmembrane region"/>
    <property type="match status" value="1"/>
</dbReference>
<keyword evidence="4 7" id="KW-0812">Transmembrane</keyword>
<dbReference type="InterPro" id="IPR023408">
    <property type="entry name" value="MscS_beta-dom_sf"/>
</dbReference>
<dbReference type="SUPFAM" id="SSF82689">
    <property type="entry name" value="Mechanosensitive channel protein MscS (YggB), C-terminal domain"/>
    <property type="match status" value="1"/>
</dbReference>
<comment type="similarity">
    <text evidence="2">Belongs to the MscS (TC 1.A.23) family.</text>
</comment>
<dbReference type="InterPro" id="IPR045275">
    <property type="entry name" value="MscS_archaea/bacteria_type"/>
</dbReference>
<feature type="transmembrane region" description="Helical" evidence="7">
    <location>
        <begin position="15"/>
        <end position="36"/>
    </location>
</feature>
<dbReference type="InterPro" id="IPR011014">
    <property type="entry name" value="MscS_channel_TM-2"/>
</dbReference>
<dbReference type="InterPro" id="IPR010920">
    <property type="entry name" value="LSM_dom_sf"/>
</dbReference>
<reference evidence="11" key="2">
    <citation type="journal article" date="2014" name="ISME J.">
        <title>Microbial stratification in low pH oxic and suboxic macroscopic growths along an acid mine drainage.</title>
        <authorList>
            <person name="Mendez-Garcia C."/>
            <person name="Mesa V."/>
            <person name="Sprenger R.R."/>
            <person name="Richter M."/>
            <person name="Diez M.S."/>
            <person name="Solano J."/>
            <person name="Bargiela R."/>
            <person name="Golyshina O.V."/>
            <person name="Manteca A."/>
            <person name="Ramos J.L."/>
            <person name="Gallego J.R."/>
            <person name="Llorente I."/>
            <person name="Martins Dos Santos V.A."/>
            <person name="Jensen O.N."/>
            <person name="Pelaez A.I."/>
            <person name="Sanchez J."/>
            <person name="Ferrer M."/>
        </authorList>
    </citation>
    <scope>NUCLEOTIDE SEQUENCE</scope>
</reference>
<proteinExistence type="inferred from homology"/>
<keyword evidence="5 7" id="KW-1133">Transmembrane helix</keyword>
<dbReference type="InterPro" id="IPR006685">
    <property type="entry name" value="MscS_channel_2nd"/>
</dbReference>
<evidence type="ECO:0000259" key="10">
    <source>
        <dbReference type="Pfam" id="PF21088"/>
    </source>
</evidence>
<dbReference type="AlphaFoldDB" id="T0YM38"/>
<dbReference type="Gene3D" id="3.30.70.100">
    <property type="match status" value="1"/>
</dbReference>
<organism evidence="11">
    <name type="scientific">mine drainage metagenome</name>
    <dbReference type="NCBI Taxonomy" id="410659"/>
    <lineage>
        <taxon>unclassified sequences</taxon>
        <taxon>metagenomes</taxon>
        <taxon>ecological metagenomes</taxon>
    </lineage>
</organism>
<dbReference type="PANTHER" id="PTHR30221:SF20">
    <property type="entry name" value="SMALL-CONDUCTANCE MECHANOSENSITIVE CHANNEL"/>
    <property type="match status" value="1"/>
</dbReference>
<feature type="transmembrane region" description="Helical" evidence="7">
    <location>
        <begin position="56"/>
        <end position="79"/>
    </location>
</feature>
<keyword evidence="3" id="KW-1003">Cell membrane</keyword>